<organism evidence="2 3">
    <name type="scientific">Haloferax lucentense (strain DSM 14919 / JCM 9276 / NCIMB 13854 / Aa 2.2)</name>
    <name type="common">Haloferax alicantei</name>
    <dbReference type="NCBI Taxonomy" id="1230452"/>
    <lineage>
        <taxon>Archaea</taxon>
        <taxon>Methanobacteriati</taxon>
        <taxon>Methanobacteriota</taxon>
        <taxon>Stenosarchaea group</taxon>
        <taxon>Halobacteria</taxon>
        <taxon>Halobacteriales</taxon>
        <taxon>Haloferacaceae</taxon>
        <taxon>Haloferax</taxon>
    </lineage>
</organism>
<protein>
    <submittedName>
        <fullName evidence="2">Uncharacterized protein</fullName>
    </submittedName>
</protein>
<gene>
    <name evidence="2" type="ORF">C456_02981</name>
</gene>
<feature type="transmembrane region" description="Helical" evidence="1">
    <location>
        <begin position="15"/>
        <end position="33"/>
    </location>
</feature>
<dbReference type="EMBL" id="AOLH01000004">
    <property type="protein sequence ID" value="ELZ77467.1"/>
    <property type="molecule type" value="Genomic_DNA"/>
</dbReference>
<evidence type="ECO:0000313" key="2">
    <source>
        <dbReference type="EMBL" id="ELZ77467.1"/>
    </source>
</evidence>
<keyword evidence="1" id="KW-0812">Transmembrane</keyword>
<proteinExistence type="predicted"/>
<sequence length="219" mass="24517">MSYLTDALRLLDEEAVALAFLPAINYAYLFWWLRDPSWQAYGITGFAVFISAAVYNSYAHVDFGSFERSSYGEVELVEDDQGKQVKKQGKGDIVDGWSLVVVGLISVLWLLVFLGSLLDLAKILEAQSVWPTVLVTVSVLVVCLVITELAFSRWLPLYRRNSRDEPDFPDANIFKDQNAGVVIYTIRPSKDSELVTAAIPIEETELDSDEVKKLSLGKE</sequence>
<evidence type="ECO:0000256" key="1">
    <source>
        <dbReference type="SAM" id="Phobius"/>
    </source>
</evidence>
<keyword evidence="1" id="KW-1133">Transmembrane helix</keyword>
<dbReference type="Proteomes" id="UP000011535">
    <property type="component" value="Unassembled WGS sequence"/>
</dbReference>
<reference evidence="2 3" key="1">
    <citation type="journal article" date="2014" name="PLoS Genet.">
        <title>Phylogenetically driven sequencing of extremely halophilic archaea reveals strategies for static and dynamic osmo-response.</title>
        <authorList>
            <person name="Becker E.A."/>
            <person name="Seitzer P.M."/>
            <person name="Tritt A."/>
            <person name="Larsen D."/>
            <person name="Krusor M."/>
            <person name="Yao A.I."/>
            <person name="Wu D."/>
            <person name="Madern D."/>
            <person name="Eisen J.A."/>
            <person name="Darling A.E."/>
            <person name="Facciotti M.T."/>
        </authorList>
    </citation>
    <scope>NUCLEOTIDE SEQUENCE [LARGE SCALE GENOMIC DNA]</scope>
    <source>
        <strain evidence="3">DSM 14919 / CCM 7023 / CIP 107410 / JCM 9276 / NCIMB 13854 / Aa 2.2</strain>
    </source>
</reference>
<accession>M0H138</accession>
<dbReference type="AlphaFoldDB" id="M0H138"/>
<feature type="transmembrane region" description="Helical" evidence="1">
    <location>
        <begin position="96"/>
        <end position="117"/>
    </location>
</feature>
<name>M0H138_HALL2</name>
<evidence type="ECO:0000313" key="3">
    <source>
        <dbReference type="Proteomes" id="UP000011535"/>
    </source>
</evidence>
<keyword evidence="1" id="KW-0472">Membrane</keyword>
<dbReference type="RefSeq" id="WP_004062067.1">
    <property type="nucleotide sequence ID" value="NZ_AOLH01000004.1"/>
</dbReference>
<comment type="caution">
    <text evidence="2">The sequence shown here is derived from an EMBL/GenBank/DDBJ whole genome shotgun (WGS) entry which is preliminary data.</text>
</comment>
<feature type="transmembrane region" description="Helical" evidence="1">
    <location>
        <begin position="129"/>
        <end position="151"/>
    </location>
</feature>
<dbReference type="PATRIC" id="fig|1230452.3.peg.580"/>